<dbReference type="GO" id="GO:0032993">
    <property type="term" value="C:protein-DNA complex"/>
    <property type="evidence" value="ECO:0007669"/>
    <property type="project" value="TreeGrafter"/>
</dbReference>
<comment type="caution">
    <text evidence="4">The sequence shown here is derived from an EMBL/GenBank/DDBJ whole genome shotgun (WGS) entry which is preliminary data.</text>
</comment>
<keyword evidence="1" id="KW-0227">DNA damage</keyword>
<accession>A0A497ETH2</accession>
<sequence length="300" mass="34514">MKPYKSIEIKLRPPFNISLTFEATPPAYPSIFEDNCLYRAFRVEGKLIPTMITFKGNVDHPRAEIKVFDEVSERQLREVISLVKRHLCDDLDLKEVYKTMGEGFSWISKELYGLKPWLAPTPFEGIILSIAFQQISIKAALSIIKSLVEQVGDYVEVEGLRFYSFPTPEKLASMSIEDLRKCKLSLNKARYVKALSQEVLKGLSLYKLETLSTRELYDVLTSLKGIGKWTAELALLIAFKRWESLPSDDLGIRKAFAKIIFNKPIASAQEVATYAERWGMYKGPIAYYLLIYYEKFLRHQ</sequence>
<protein>
    <recommendedName>
        <fullName evidence="3">HhH-GPD domain-containing protein</fullName>
    </recommendedName>
</protein>
<dbReference type="PANTHER" id="PTHR43003:SF5">
    <property type="entry name" value="DNA-3-METHYLADENINE GLYCOSYLASE"/>
    <property type="match status" value="1"/>
</dbReference>
<dbReference type="InterPro" id="IPR011257">
    <property type="entry name" value="DNA_glycosylase"/>
</dbReference>
<dbReference type="Gene3D" id="1.10.340.30">
    <property type="entry name" value="Hypothetical protein, domain 2"/>
    <property type="match status" value="1"/>
</dbReference>
<evidence type="ECO:0000259" key="3">
    <source>
        <dbReference type="SMART" id="SM00478"/>
    </source>
</evidence>
<dbReference type="Gene3D" id="3.30.310.20">
    <property type="entry name" value="DNA-3-methyladenine glycosylase AlkA, N-terminal domain"/>
    <property type="match status" value="1"/>
</dbReference>
<dbReference type="EMBL" id="QMQV01000002">
    <property type="protein sequence ID" value="RLE50645.1"/>
    <property type="molecule type" value="Genomic_DNA"/>
</dbReference>
<dbReference type="GO" id="GO:0008725">
    <property type="term" value="F:DNA-3-methyladenine glycosylase activity"/>
    <property type="evidence" value="ECO:0007669"/>
    <property type="project" value="TreeGrafter"/>
</dbReference>
<reference evidence="4 5" key="1">
    <citation type="submission" date="2018-06" db="EMBL/GenBank/DDBJ databases">
        <title>Extensive metabolic versatility and redundancy in microbially diverse, dynamic hydrothermal sediments.</title>
        <authorList>
            <person name="Dombrowski N."/>
            <person name="Teske A."/>
            <person name="Baker B.J."/>
        </authorList>
    </citation>
    <scope>NUCLEOTIDE SEQUENCE [LARGE SCALE GENOMIC DNA]</scope>
    <source>
        <strain evidence="4">B66_G16</strain>
    </source>
</reference>
<dbReference type="InterPro" id="IPR003265">
    <property type="entry name" value="HhH-GPD_domain"/>
</dbReference>
<dbReference type="InterPro" id="IPR051912">
    <property type="entry name" value="Alkylbase_DNA_Glycosylase/TA"/>
</dbReference>
<organism evidence="4 5">
    <name type="scientific">Thermoproteota archaeon</name>
    <dbReference type="NCBI Taxonomy" id="2056631"/>
    <lineage>
        <taxon>Archaea</taxon>
        <taxon>Thermoproteota</taxon>
    </lineage>
</organism>
<dbReference type="SMART" id="SM00478">
    <property type="entry name" value="ENDO3c"/>
    <property type="match status" value="1"/>
</dbReference>
<proteinExistence type="predicted"/>
<evidence type="ECO:0000256" key="2">
    <source>
        <dbReference type="ARBA" id="ARBA00023204"/>
    </source>
</evidence>
<gene>
    <name evidence="4" type="ORF">DRJ31_00390</name>
</gene>
<name>A0A497ETH2_9CREN</name>
<dbReference type="GO" id="GO:0006307">
    <property type="term" value="P:DNA alkylation repair"/>
    <property type="evidence" value="ECO:0007669"/>
    <property type="project" value="TreeGrafter"/>
</dbReference>
<evidence type="ECO:0000313" key="4">
    <source>
        <dbReference type="EMBL" id="RLE50645.1"/>
    </source>
</evidence>
<dbReference type="GO" id="GO:0032131">
    <property type="term" value="F:alkylated DNA binding"/>
    <property type="evidence" value="ECO:0007669"/>
    <property type="project" value="TreeGrafter"/>
</dbReference>
<dbReference type="AlphaFoldDB" id="A0A497ETH2"/>
<dbReference type="InterPro" id="IPR023170">
    <property type="entry name" value="HhH_base_excis_C"/>
</dbReference>
<dbReference type="Gene3D" id="1.10.1670.10">
    <property type="entry name" value="Helix-hairpin-Helix base-excision DNA repair enzymes (C-terminal)"/>
    <property type="match status" value="1"/>
</dbReference>
<evidence type="ECO:0000256" key="1">
    <source>
        <dbReference type="ARBA" id="ARBA00022763"/>
    </source>
</evidence>
<dbReference type="SUPFAM" id="SSF48150">
    <property type="entry name" value="DNA-glycosylase"/>
    <property type="match status" value="1"/>
</dbReference>
<keyword evidence="2" id="KW-0234">DNA repair</keyword>
<dbReference type="PANTHER" id="PTHR43003">
    <property type="entry name" value="DNA-3-METHYLADENINE GLYCOSYLASE"/>
    <property type="match status" value="1"/>
</dbReference>
<dbReference type="CDD" id="cd00056">
    <property type="entry name" value="ENDO3c"/>
    <property type="match status" value="1"/>
</dbReference>
<dbReference type="InterPro" id="IPR037046">
    <property type="entry name" value="AlkA_N_sf"/>
</dbReference>
<dbReference type="Proteomes" id="UP000278475">
    <property type="component" value="Unassembled WGS sequence"/>
</dbReference>
<dbReference type="GO" id="GO:0006285">
    <property type="term" value="P:base-excision repair, AP site formation"/>
    <property type="evidence" value="ECO:0007669"/>
    <property type="project" value="TreeGrafter"/>
</dbReference>
<dbReference type="Pfam" id="PF00730">
    <property type="entry name" value="HhH-GPD"/>
    <property type="match status" value="1"/>
</dbReference>
<feature type="domain" description="HhH-GPD" evidence="3">
    <location>
        <begin position="131"/>
        <end position="296"/>
    </location>
</feature>
<evidence type="ECO:0000313" key="5">
    <source>
        <dbReference type="Proteomes" id="UP000278475"/>
    </source>
</evidence>
<dbReference type="GO" id="GO:0043916">
    <property type="term" value="F:DNA-7-methylguanine glycosylase activity"/>
    <property type="evidence" value="ECO:0007669"/>
    <property type="project" value="TreeGrafter"/>
</dbReference>